<dbReference type="Proteomes" id="UP000248724">
    <property type="component" value="Unassembled WGS sequence"/>
</dbReference>
<keyword evidence="4" id="KW-0548">Nucleotidyltransferase</keyword>
<dbReference type="SUPFAM" id="SSF53448">
    <property type="entry name" value="Nucleotide-diphospho-sugar transferases"/>
    <property type="match status" value="1"/>
</dbReference>
<dbReference type="Gene3D" id="3.90.550.10">
    <property type="entry name" value="Spore Coat Polysaccharide Biosynthesis Protein SpsA, Chain A"/>
    <property type="match status" value="1"/>
</dbReference>
<reference evidence="4 5" key="1">
    <citation type="journal article" date="2017" name="Nature">
        <title>Atmospheric trace gases support primary production in Antarctic desert surface soil.</title>
        <authorList>
            <person name="Ji M."/>
            <person name="Greening C."/>
            <person name="Vanwonterghem I."/>
            <person name="Carere C.R."/>
            <person name="Bay S.K."/>
            <person name="Steen J.A."/>
            <person name="Montgomery K."/>
            <person name="Lines T."/>
            <person name="Beardall J."/>
            <person name="van Dorst J."/>
            <person name="Snape I."/>
            <person name="Stott M.B."/>
            <person name="Hugenholtz P."/>
            <person name="Ferrari B.C."/>
        </authorList>
    </citation>
    <scope>NUCLEOTIDE SEQUENCE [LARGE SCALE GENOMIC DNA]</scope>
    <source>
        <strain evidence="4">RRmetagenome_bin12</strain>
    </source>
</reference>
<dbReference type="EMBL" id="QHBU01000282">
    <property type="protein sequence ID" value="PZR77780.1"/>
    <property type="molecule type" value="Genomic_DNA"/>
</dbReference>
<dbReference type="InterPro" id="IPR051161">
    <property type="entry name" value="Mannose-6P_isomerase_type2"/>
</dbReference>
<evidence type="ECO:0000313" key="5">
    <source>
        <dbReference type="Proteomes" id="UP000248724"/>
    </source>
</evidence>
<dbReference type="RefSeq" id="WP_337313028.1">
    <property type="nucleotide sequence ID" value="NZ_JAEKNS010000131.1"/>
</dbReference>
<protein>
    <submittedName>
        <fullName evidence="4">Mannose-1-phosphate guanylyltransferase</fullName>
    </submittedName>
</protein>
<dbReference type="AlphaFoldDB" id="A0A2W5YY82"/>
<accession>A0A934JZ96</accession>
<reference evidence="4" key="2">
    <citation type="submission" date="2018-05" db="EMBL/GenBank/DDBJ databases">
        <authorList>
            <person name="Ferrari B."/>
        </authorList>
    </citation>
    <scope>NUCLEOTIDE SEQUENCE</scope>
    <source>
        <strain evidence="4">RRmetagenome_bin12</strain>
    </source>
</reference>
<feature type="domain" description="Nucleotidyl transferase" evidence="1">
    <location>
        <begin position="6"/>
        <end position="302"/>
    </location>
</feature>
<dbReference type="Pfam" id="PF22640">
    <property type="entry name" value="ManC_GMP_beta-helix"/>
    <property type="match status" value="1"/>
</dbReference>
<dbReference type="Proteomes" id="UP000606991">
    <property type="component" value="Unassembled WGS sequence"/>
</dbReference>
<dbReference type="InterPro" id="IPR054566">
    <property type="entry name" value="ManC/GMP-like_b-helix"/>
</dbReference>
<dbReference type="InterPro" id="IPR005835">
    <property type="entry name" value="NTP_transferase_dom"/>
</dbReference>
<dbReference type="SUPFAM" id="SSF159283">
    <property type="entry name" value="Guanosine diphospho-D-mannose pyrophosphorylase/mannose-6-phosphate isomerase linker domain"/>
    <property type="match status" value="1"/>
</dbReference>
<evidence type="ECO:0000313" key="6">
    <source>
        <dbReference type="Proteomes" id="UP000606991"/>
    </source>
</evidence>
<dbReference type="EMBL" id="JAEKNS010000131">
    <property type="protein sequence ID" value="MBJ7595690.1"/>
    <property type="molecule type" value="Genomic_DNA"/>
</dbReference>
<gene>
    <name evidence="4" type="ORF">DLM65_14850</name>
    <name evidence="3" type="ORF">JF886_12675</name>
</gene>
<keyword evidence="4" id="KW-0808">Transferase</keyword>
<dbReference type="GO" id="GO:0009298">
    <property type="term" value="P:GDP-mannose biosynthetic process"/>
    <property type="evidence" value="ECO:0007669"/>
    <property type="project" value="TreeGrafter"/>
</dbReference>
<dbReference type="PANTHER" id="PTHR46390">
    <property type="entry name" value="MANNOSE-1-PHOSPHATE GUANYLYLTRANSFERASE"/>
    <property type="match status" value="1"/>
</dbReference>
<name>A0A2W5YY82_9BACT</name>
<dbReference type="PANTHER" id="PTHR46390:SF1">
    <property type="entry name" value="MANNOSE-1-PHOSPHATE GUANYLYLTRANSFERASE"/>
    <property type="match status" value="1"/>
</dbReference>
<dbReference type="InterPro" id="IPR029044">
    <property type="entry name" value="Nucleotide-diphossugar_trans"/>
</dbReference>
<sequence length="378" mass="38672">MALHILVLAGGSGTRLWPLSRGARPKHLLSLGPDGQTLLQATVERVAPLADEVHVVTAAEQAEACAVVLHGTSAPVSIIAEPTARGTGPALGLAVHRIARRDPDALIVSVHADHHVDDTEAYRAAVLAVAGWAAATGGLATIGLPPTFPSTALGYIAVGAGEPPDRWVSPPGPAADPVLLAAAAALPAAHADAFVEKPPLDRATAFFEDGDHLWNLGLFAWTAAAFLAELAGADAGLDAKLRDVVDAQAAGDEKGAAQIYASLPAIAVDPLLMEGSASLTVVRAGFGWSDLGSWSDLLAARAGRADDEGNVVDGDVLLIDSRDCLVEAVGGRTVAVLGLEGMVVIDTGDAVLVMPAGASQQVKAVVERLRREGRTELL</sequence>
<organism evidence="4 5">
    <name type="scientific">Candidatus Aeolococcus gillhamiae</name>
    <dbReference type="NCBI Taxonomy" id="3127015"/>
    <lineage>
        <taxon>Bacteria</taxon>
        <taxon>Bacillati</taxon>
        <taxon>Candidatus Dormiibacterota</taxon>
        <taxon>Candidatus Dormibacteria</taxon>
        <taxon>Candidatus Aeolococcales</taxon>
        <taxon>Candidatus Aeolococcaceae</taxon>
        <taxon>Candidatus Aeolococcus</taxon>
    </lineage>
</organism>
<evidence type="ECO:0000313" key="4">
    <source>
        <dbReference type="EMBL" id="PZR77780.1"/>
    </source>
</evidence>
<evidence type="ECO:0000259" key="1">
    <source>
        <dbReference type="Pfam" id="PF00483"/>
    </source>
</evidence>
<evidence type="ECO:0000313" key="3">
    <source>
        <dbReference type="EMBL" id="MBJ7595690.1"/>
    </source>
</evidence>
<dbReference type="GO" id="GO:0004475">
    <property type="term" value="F:mannose-1-phosphate guanylyltransferase (GTP) activity"/>
    <property type="evidence" value="ECO:0007669"/>
    <property type="project" value="TreeGrafter"/>
</dbReference>
<evidence type="ECO:0000259" key="2">
    <source>
        <dbReference type="Pfam" id="PF22640"/>
    </source>
</evidence>
<comment type="caution">
    <text evidence="4">The sequence shown here is derived from an EMBL/GenBank/DDBJ whole genome shotgun (WGS) entry which is preliminary data.</text>
</comment>
<proteinExistence type="predicted"/>
<accession>A0A2W5YY82</accession>
<reference evidence="3 6" key="3">
    <citation type="submission" date="2020-10" db="EMBL/GenBank/DDBJ databases">
        <title>Ca. Dormibacterota MAGs.</title>
        <authorList>
            <person name="Montgomery K."/>
        </authorList>
    </citation>
    <scope>NUCLEOTIDE SEQUENCE [LARGE SCALE GENOMIC DNA]</scope>
    <source>
        <strain evidence="3">SC8812_S17_18</strain>
    </source>
</reference>
<feature type="domain" description="MannoseP isomerase/GMP-like beta-helix" evidence="2">
    <location>
        <begin position="314"/>
        <end position="369"/>
    </location>
</feature>
<dbReference type="Pfam" id="PF00483">
    <property type="entry name" value="NTP_transferase"/>
    <property type="match status" value="1"/>
</dbReference>